<dbReference type="Proteomes" id="UP000598971">
    <property type="component" value="Unassembled WGS sequence"/>
</dbReference>
<keyword evidence="6" id="KW-1185">Reference proteome</keyword>
<dbReference type="SUPFAM" id="SSF52096">
    <property type="entry name" value="ClpP/crotonase"/>
    <property type="match status" value="1"/>
</dbReference>
<feature type="domain" description="Peptidase S49" evidence="4">
    <location>
        <begin position="178"/>
        <end position="325"/>
    </location>
</feature>
<sequence>MGANSIFTQAKLIRLITVLSQAYVIDQFYTMSFKKVSAILRGNWLIDKGWAQSHMPLVHSFLQGNAQAGALIMGSSENDDEEEDDSPELVPSTVNVYEVCPRTKVAEIPFGAIANVDIVGPMMKDGDWCSWGMCDYAILMDALREAPNVAAVIIDIDSPGGQVDGTATLGDAIRNCTTVKPVVGFIDDGMSASAAYWCISQCTEVYVGQPTDEVGSIGVYCTIADWNAYYASLGLPVTDVYSTLSEDKNATYKEAIKGNEAPLQEKLDFIANAFIDAVKQGRAGKIKGTDWATGKMYYAQDALALGLIDGVKNYTQLVQRTNSLIKIYQFKSIPMAFNKMLEIAQAESFAVTDEGFAMSEENLNRIEAALTTAETNAAAVTALTAANQQLTADVEANGGQLIKATEDLAAANTLNVQLQEEIATLKQAAIVSGTTIATLTGKVEALEKGDGKKGFTGADSEKDDIDTEDVEDASSMAFQRELFSKV</sequence>
<evidence type="ECO:0000313" key="5">
    <source>
        <dbReference type="EMBL" id="NNV57385.1"/>
    </source>
</evidence>
<dbReference type="GO" id="GO:0006508">
    <property type="term" value="P:proteolysis"/>
    <property type="evidence" value="ECO:0007669"/>
    <property type="project" value="InterPro"/>
</dbReference>
<dbReference type="PANTHER" id="PTHR42987">
    <property type="entry name" value="PEPTIDASE S49"/>
    <property type="match status" value="1"/>
</dbReference>
<dbReference type="EMBL" id="WHPF01000014">
    <property type="protein sequence ID" value="NNV57385.1"/>
    <property type="molecule type" value="Genomic_DNA"/>
</dbReference>
<name>A0A8J8FGS9_9BACT</name>
<dbReference type="PANTHER" id="PTHR42987:SF4">
    <property type="entry name" value="PROTEASE SOHB-RELATED"/>
    <property type="match status" value="1"/>
</dbReference>
<keyword evidence="2" id="KW-0175">Coiled coil</keyword>
<feature type="region of interest" description="Disordered" evidence="3">
    <location>
        <begin position="450"/>
        <end position="471"/>
    </location>
</feature>
<evidence type="ECO:0000259" key="4">
    <source>
        <dbReference type="Pfam" id="PF01343"/>
    </source>
</evidence>
<dbReference type="InterPro" id="IPR033855">
    <property type="entry name" value="Protein_C"/>
</dbReference>
<comment type="caution">
    <text evidence="5">The sequence shown here is derived from an EMBL/GenBank/DDBJ whole genome shotgun (WGS) entry which is preliminary data.</text>
</comment>
<dbReference type="Pfam" id="PF01343">
    <property type="entry name" value="Peptidase_S49"/>
    <property type="match status" value="1"/>
</dbReference>
<evidence type="ECO:0000256" key="2">
    <source>
        <dbReference type="SAM" id="Coils"/>
    </source>
</evidence>
<evidence type="ECO:0000256" key="1">
    <source>
        <dbReference type="ARBA" id="ARBA00008683"/>
    </source>
</evidence>
<evidence type="ECO:0000313" key="6">
    <source>
        <dbReference type="Proteomes" id="UP000598971"/>
    </source>
</evidence>
<dbReference type="CDD" id="cd07022">
    <property type="entry name" value="S49_Sppa_36K_type"/>
    <property type="match status" value="1"/>
</dbReference>
<protein>
    <recommendedName>
        <fullName evidence="4">Peptidase S49 domain-containing protein</fullName>
    </recommendedName>
</protein>
<feature type="compositionally biased region" description="Acidic residues" evidence="3">
    <location>
        <begin position="461"/>
        <end position="471"/>
    </location>
</feature>
<feature type="coiled-coil region" evidence="2">
    <location>
        <begin position="401"/>
        <end position="428"/>
    </location>
</feature>
<gene>
    <name evidence="5" type="ORF">GD597_18075</name>
</gene>
<proteinExistence type="inferred from homology"/>
<dbReference type="GO" id="GO:0008233">
    <property type="term" value="F:peptidase activity"/>
    <property type="evidence" value="ECO:0007669"/>
    <property type="project" value="InterPro"/>
</dbReference>
<dbReference type="InterPro" id="IPR002142">
    <property type="entry name" value="Peptidase_S49"/>
</dbReference>
<dbReference type="InterPro" id="IPR029045">
    <property type="entry name" value="ClpP/crotonase-like_dom_sf"/>
</dbReference>
<dbReference type="Gene3D" id="3.90.226.10">
    <property type="entry name" value="2-enoyl-CoA Hydratase, Chain A, domain 1"/>
    <property type="match status" value="1"/>
</dbReference>
<dbReference type="AlphaFoldDB" id="A0A8J8FGS9"/>
<accession>A0A8J8FGS9</accession>
<evidence type="ECO:0000256" key="3">
    <source>
        <dbReference type="SAM" id="MobiDB-lite"/>
    </source>
</evidence>
<reference evidence="5" key="1">
    <citation type="submission" date="2019-10" db="EMBL/GenBank/DDBJ databases">
        <title>Draft genome sequence of Panacibacter sp. KCS-6.</title>
        <authorList>
            <person name="Yim K.J."/>
        </authorList>
    </citation>
    <scope>NUCLEOTIDE SEQUENCE</scope>
    <source>
        <strain evidence="5">KCS-6</strain>
    </source>
</reference>
<organism evidence="5 6">
    <name type="scientific">Limnovirga soli</name>
    <dbReference type="NCBI Taxonomy" id="2656915"/>
    <lineage>
        <taxon>Bacteria</taxon>
        <taxon>Pseudomonadati</taxon>
        <taxon>Bacteroidota</taxon>
        <taxon>Chitinophagia</taxon>
        <taxon>Chitinophagales</taxon>
        <taxon>Chitinophagaceae</taxon>
        <taxon>Limnovirga</taxon>
    </lineage>
</organism>
<comment type="similarity">
    <text evidence="1">Belongs to the peptidase S49 family.</text>
</comment>